<comment type="caution">
    <text evidence="1">The sequence shown here is derived from an EMBL/GenBank/DDBJ whole genome shotgun (WGS) entry which is preliminary data.</text>
</comment>
<evidence type="ECO:0008006" key="3">
    <source>
        <dbReference type="Google" id="ProtNLM"/>
    </source>
</evidence>
<evidence type="ECO:0000313" key="2">
    <source>
        <dbReference type="Proteomes" id="UP001629288"/>
    </source>
</evidence>
<keyword evidence="2" id="KW-1185">Reference proteome</keyword>
<dbReference type="RefSeq" id="WP_251031243.1">
    <property type="nucleotide sequence ID" value="NZ_JAGGRG010000001.1"/>
</dbReference>
<gene>
    <name evidence="1" type="ORF">PQR00_10755</name>
</gene>
<sequence>MIRPEVEFSFYRITRSGRDTLPALDQFTQMFAAAAQLSPSNAASRAR</sequence>
<proteinExistence type="predicted"/>
<dbReference type="Proteomes" id="UP001629288">
    <property type="component" value="Unassembled WGS sequence"/>
</dbReference>
<organism evidence="1 2">
    <name type="scientific">Paraburkholderia strydomiana</name>
    <dbReference type="NCBI Taxonomy" id="1245417"/>
    <lineage>
        <taxon>Bacteria</taxon>
        <taxon>Pseudomonadati</taxon>
        <taxon>Pseudomonadota</taxon>
        <taxon>Betaproteobacteria</taxon>
        <taxon>Burkholderiales</taxon>
        <taxon>Burkholderiaceae</taxon>
        <taxon>Paraburkholderia</taxon>
    </lineage>
</organism>
<protein>
    <recommendedName>
        <fullName evidence="3">LysR family transcriptional regulator</fullName>
    </recommendedName>
</protein>
<accession>A0ABW9BXL1</accession>
<evidence type="ECO:0000313" key="1">
    <source>
        <dbReference type="EMBL" id="MFM0444061.1"/>
    </source>
</evidence>
<name>A0ABW9BXL1_9BURK</name>
<reference evidence="1 2" key="1">
    <citation type="journal article" date="2024" name="Chem. Sci.">
        <title>Discovery of megapolipeptins by genome mining of a Burkholderiales bacteria collection.</title>
        <authorList>
            <person name="Paulo B.S."/>
            <person name="Recchia M.J.J."/>
            <person name="Lee S."/>
            <person name="Fergusson C.H."/>
            <person name="Romanowski S.B."/>
            <person name="Hernandez A."/>
            <person name="Krull N."/>
            <person name="Liu D.Y."/>
            <person name="Cavanagh H."/>
            <person name="Bos A."/>
            <person name="Gray C.A."/>
            <person name="Murphy B.T."/>
            <person name="Linington R.G."/>
            <person name="Eustaquio A.S."/>
        </authorList>
    </citation>
    <scope>NUCLEOTIDE SEQUENCE [LARGE SCALE GENOMIC DNA]</scope>
    <source>
        <strain evidence="1 2">RL17-379-BIB-C</strain>
    </source>
</reference>
<dbReference type="EMBL" id="JAQQDH010000002">
    <property type="protein sequence ID" value="MFM0444061.1"/>
    <property type="molecule type" value="Genomic_DNA"/>
</dbReference>